<protein>
    <submittedName>
        <fullName evidence="2">Uncharacterized protein</fullName>
    </submittedName>
</protein>
<dbReference type="PANTHER" id="PTHR43857:SF1">
    <property type="entry name" value="YJGH FAMILY PROTEIN"/>
    <property type="match status" value="1"/>
</dbReference>
<dbReference type="RefSeq" id="XP_002583213.1">
    <property type="nucleotide sequence ID" value="XM_002583167.1"/>
</dbReference>
<dbReference type="PANTHER" id="PTHR43857">
    <property type="entry name" value="BLR7761 PROTEIN"/>
    <property type="match status" value="1"/>
</dbReference>
<sequence length="124" mass="13456">MSSGKLIQPHPGSSRTFYQTPSPYEKRIGYYRGVRHGNHIFISGTTAVDPNSPPSAPQILHPGDAAAQMRVALGECLRVVGQLAGEAYNERRARESVVRVRMFGDVAGLGARAGKGVKSVRRRL</sequence>
<dbReference type="SUPFAM" id="SSF55298">
    <property type="entry name" value="YjgF-like"/>
    <property type="match status" value="1"/>
</dbReference>
<dbReference type="VEuPathDB" id="FungiDB:UREG_06180"/>
<keyword evidence="3" id="KW-1185">Reference proteome</keyword>
<dbReference type="EMBL" id="CH476618">
    <property type="protein sequence ID" value="EEP81315.1"/>
    <property type="molecule type" value="Genomic_DNA"/>
</dbReference>
<dbReference type="Gene3D" id="3.30.1330.40">
    <property type="entry name" value="RutC-like"/>
    <property type="match status" value="1"/>
</dbReference>
<dbReference type="OrthoDB" id="686384at2759"/>
<dbReference type="AlphaFoldDB" id="C4JX07"/>
<evidence type="ECO:0000313" key="3">
    <source>
        <dbReference type="Proteomes" id="UP000002058"/>
    </source>
</evidence>
<accession>C4JX07</accession>
<name>C4JX07_UNCRE</name>
<dbReference type="eggNOG" id="KOG2317">
    <property type="taxonomic scope" value="Eukaryota"/>
</dbReference>
<evidence type="ECO:0000256" key="1">
    <source>
        <dbReference type="SAM" id="MobiDB-lite"/>
    </source>
</evidence>
<dbReference type="GeneID" id="8441857"/>
<reference evidence="3" key="1">
    <citation type="journal article" date="2009" name="Genome Res.">
        <title>Comparative genomic analyses of the human fungal pathogens Coccidioides and their relatives.</title>
        <authorList>
            <person name="Sharpton T.J."/>
            <person name="Stajich J.E."/>
            <person name="Rounsley S.D."/>
            <person name="Gardner M.J."/>
            <person name="Wortman J.R."/>
            <person name="Jordar V.S."/>
            <person name="Maiti R."/>
            <person name="Kodira C.D."/>
            <person name="Neafsey D.E."/>
            <person name="Zeng Q."/>
            <person name="Hung C.-Y."/>
            <person name="McMahan C."/>
            <person name="Muszewska A."/>
            <person name="Grynberg M."/>
            <person name="Mandel M.A."/>
            <person name="Kellner E.M."/>
            <person name="Barker B.M."/>
            <person name="Galgiani J.N."/>
            <person name="Orbach M.J."/>
            <person name="Kirkland T.N."/>
            <person name="Cole G.T."/>
            <person name="Henn M.R."/>
            <person name="Birren B.W."/>
            <person name="Taylor J.W."/>
        </authorList>
    </citation>
    <scope>NUCLEOTIDE SEQUENCE [LARGE SCALE GENOMIC DNA]</scope>
    <source>
        <strain evidence="3">UAMH 1704</strain>
    </source>
</reference>
<dbReference type="HOGENOM" id="CLU_100715_5_2_1"/>
<dbReference type="KEGG" id="ure:UREG_06180"/>
<gene>
    <name evidence="2" type="ORF">UREG_06180</name>
</gene>
<organism evidence="2 3">
    <name type="scientific">Uncinocarpus reesii (strain UAMH 1704)</name>
    <dbReference type="NCBI Taxonomy" id="336963"/>
    <lineage>
        <taxon>Eukaryota</taxon>
        <taxon>Fungi</taxon>
        <taxon>Dikarya</taxon>
        <taxon>Ascomycota</taxon>
        <taxon>Pezizomycotina</taxon>
        <taxon>Eurotiomycetes</taxon>
        <taxon>Eurotiomycetidae</taxon>
        <taxon>Onygenales</taxon>
        <taxon>Onygenaceae</taxon>
        <taxon>Uncinocarpus</taxon>
    </lineage>
</organism>
<dbReference type="Proteomes" id="UP000002058">
    <property type="component" value="Unassembled WGS sequence"/>
</dbReference>
<feature type="region of interest" description="Disordered" evidence="1">
    <location>
        <begin position="1"/>
        <end position="20"/>
    </location>
</feature>
<proteinExistence type="predicted"/>
<dbReference type="InterPro" id="IPR035959">
    <property type="entry name" value="RutC-like_sf"/>
</dbReference>
<dbReference type="InParanoid" id="C4JX07"/>
<evidence type="ECO:0000313" key="2">
    <source>
        <dbReference type="EMBL" id="EEP81315.1"/>
    </source>
</evidence>